<evidence type="ECO:0000313" key="8">
    <source>
        <dbReference type="EMBL" id="MDX5893583.1"/>
    </source>
</evidence>
<dbReference type="eggNOG" id="COG0789">
    <property type="taxonomic scope" value="Bacteria"/>
</dbReference>
<evidence type="ECO:0000256" key="1">
    <source>
        <dbReference type="ARBA" id="ARBA00022491"/>
    </source>
</evidence>
<evidence type="ECO:0000256" key="5">
    <source>
        <dbReference type="SAM" id="Coils"/>
    </source>
</evidence>
<dbReference type="PROSITE" id="PS50937">
    <property type="entry name" value="HTH_MERR_2"/>
    <property type="match status" value="1"/>
</dbReference>
<reference evidence="8" key="2">
    <citation type="submission" date="2023-11" db="EMBL/GenBank/DDBJ databases">
        <title>MicrobeMod: A computational toolkit for identifying prokaryotic methylation and restriction-modification with nanopore sequencing.</title>
        <authorList>
            <person name="Crits-Christoph A."/>
            <person name="Kang S.C."/>
            <person name="Lee H."/>
            <person name="Ostrov N."/>
        </authorList>
    </citation>
    <scope>NUCLEOTIDE SEQUENCE</scope>
    <source>
        <strain evidence="8">ATCC 51242</strain>
    </source>
</reference>
<keyword evidence="4" id="KW-0804">Transcription</keyword>
<feature type="coiled-coil region" evidence="5">
    <location>
        <begin position="83"/>
        <end position="120"/>
    </location>
</feature>
<keyword evidence="2" id="KW-0805">Transcription regulation</keyword>
<dbReference type="Pfam" id="PF13411">
    <property type="entry name" value="MerR_1"/>
    <property type="match status" value="1"/>
</dbReference>
<dbReference type="PANTHER" id="PTHR30204">
    <property type="entry name" value="REDOX-CYCLING DRUG-SENSING TRANSCRIPTIONAL ACTIVATOR SOXR"/>
    <property type="match status" value="1"/>
</dbReference>
<reference evidence="7 9" key="1">
    <citation type="submission" date="2014-03" db="EMBL/GenBank/DDBJ databases">
        <title>Complete genome sequence of the Radio-Resistant Rubrobacter radiotolerans RSPS-4.</title>
        <authorList>
            <person name="Egas C.C."/>
            <person name="Barroso C.C."/>
            <person name="Froufe H.J.C."/>
            <person name="Pacheco J.J."/>
            <person name="Albuquerque L.L."/>
            <person name="da Costa M.M.S."/>
        </authorList>
    </citation>
    <scope>NUCLEOTIDE SEQUENCE [LARGE SCALE GENOMIC DNA]</scope>
    <source>
        <strain evidence="7 9">RSPS-4</strain>
    </source>
</reference>
<dbReference type="KEGG" id="rrd:RradSPS_0890"/>
<dbReference type="SUPFAM" id="SSF46955">
    <property type="entry name" value="Putative DNA-binding domain"/>
    <property type="match status" value="1"/>
</dbReference>
<dbReference type="GO" id="GO:0003677">
    <property type="term" value="F:DNA binding"/>
    <property type="evidence" value="ECO:0007669"/>
    <property type="project" value="UniProtKB-KW"/>
</dbReference>
<organism evidence="7 9">
    <name type="scientific">Rubrobacter radiotolerans</name>
    <name type="common">Arthrobacter radiotolerans</name>
    <dbReference type="NCBI Taxonomy" id="42256"/>
    <lineage>
        <taxon>Bacteria</taxon>
        <taxon>Bacillati</taxon>
        <taxon>Actinomycetota</taxon>
        <taxon>Rubrobacteria</taxon>
        <taxon>Rubrobacterales</taxon>
        <taxon>Rubrobacteraceae</taxon>
        <taxon>Rubrobacter</taxon>
    </lineage>
</organism>
<dbReference type="PANTHER" id="PTHR30204:SF69">
    <property type="entry name" value="MERR-FAMILY TRANSCRIPTIONAL REGULATOR"/>
    <property type="match status" value="1"/>
</dbReference>
<sequence length="178" mass="19854">MRIGSVARLTGIPGRRIRFYEERGLISPAARSEAGYRLYGEREVARLEFIKQAKTLGLTLREIAELVSVADGCSRNEIAHHLEAVLEEKLKRTRERIEELAALERNLHRFLGRAEALERGDLPTPCDSDEPTEFCGCLEAVTGEEVDVKTAEEQQTPCACDCGCCDIEQCYGCCEKCA</sequence>
<evidence type="ECO:0000256" key="3">
    <source>
        <dbReference type="ARBA" id="ARBA00023125"/>
    </source>
</evidence>
<dbReference type="InterPro" id="IPR009061">
    <property type="entry name" value="DNA-bd_dom_put_sf"/>
</dbReference>
<dbReference type="Proteomes" id="UP001281130">
    <property type="component" value="Unassembled WGS sequence"/>
</dbReference>
<proteinExistence type="predicted"/>
<keyword evidence="1" id="KW-0678">Repressor</keyword>
<dbReference type="GO" id="GO:0003700">
    <property type="term" value="F:DNA-binding transcription factor activity"/>
    <property type="evidence" value="ECO:0007669"/>
    <property type="project" value="InterPro"/>
</dbReference>
<dbReference type="AlphaFoldDB" id="A0A023X1H3"/>
<dbReference type="EMBL" id="CP007514">
    <property type="protein sequence ID" value="AHY46173.1"/>
    <property type="molecule type" value="Genomic_DNA"/>
</dbReference>
<evidence type="ECO:0000313" key="7">
    <source>
        <dbReference type="EMBL" id="AHY46173.1"/>
    </source>
</evidence>
<dbReference type="SMART" id="SM00422">
    <property type="entry name" value="HTH_MERR"/>
    <property type="match status" value="1"/>
</dbReference>
<dbReference type="HOGENOM" id="CLU_060077_2_0_11"/>
<dbReference type="InterPro" id="IPR000551">
    <property type="entry name" value="MerR-type_HTH_dom"/>
</dbReference>
<dbReference type="EMBL" id="JAWXXX010000001">
    <property type="protein sequence ID" value="MDX5893583.1"/>
    <property type="molecule type" value="Genomic_DNA"/>
</dbReference>
<keyword evidence="5" id="KW-0175">Coiled coil</keyword>
<dbReference type="Proteomes" id="UP000025229">
    <property type="component" value="Chromosome"/>
</dbReference>
<dbReference type="Gene3D" id="1.10.1660.10">
    <property type="match status" value="1"/>
</dbReference>
<evidence type="ECO:0000256" key="4">
    <source>
        <dbReference type="ARBA" id="ARBA00023163"/>
    </source>
</evidence>
<name>A0A023X1H3_RUBRA</name>
<keyword evidence="9" id="KW-1185">Reference proteome</keyword>
<keyword evidence="3" id="KW-0238">DNA-binding</keyword>
<accession>A0A023X1H3</accession>
<dbReference type="RefSeq" id="WP_159449891.1">
    <property type="nucleotide sequence ID" value="NZ_CP007514.1"/>
</dbReference>
<evidence type="ECO:0000256" key="2">
    <source>
        <dbReference type="ARBA" id="ARBA00023015"/>
    </source>
</evidence>
<dbReference type="PRINTS" id="PR00040">
    <property type="entry name" value="HTHMERR"/>
</dbReference>
<dbReference type="STRING" id="42256.RradSPS_0890"/>
<feature type="domain" description="HTH merR-type" evidence="6">
    <location>
        <begin position="1"/>
        <end position="69"/>
    </location>
</feature>
<evidence type="ECO:0000259" key="6">
    <source>
        <dbReference type="PROSITE" id="PS50937"/>
    </source>
</evidence>
<gene>
    <name evidence="7" type="ORF">RradSPS_0890</name>
    <name evidence="8" type="ORF">SIL72_06010</name>
</gene>
<evidence type="ECO:0000313" key="9">
    <source>
        <dbReference type="Proteomes" id="UP000025229"/>
    </source>
</evidence>
<dbReference type="InterPro" id="IPR047057">
    <property type="entry name" value="MerR_fam"/>
</dbReference>
<protein>
    <submittedName>
        <fullName evidence="7">MerR HTH family regulatory protein</fullName>
    </submittedName>
    <submittedName>
        <fullName evidence="8">MerR family transcriptional regulator</fullName>
    </submittedName>
</protein>